<dbReference type="Proteomes" id="UP000005666">
    <property type="component" value="Chromosome 3"/>
</dbReference>
<sequence length="626" mass="72597">MSFTNQKDEVTIYNKMTTPETFASSNRPKSTVNIEGIKLLTKILVDNKQGLKDDLNYDINTVDNNNNIKSEKELLKKDIALNNGIISSQKNKILNEAARNTVYISKGARANAERVRSYLDYFYAILERNMTIRNDGRHKHENIEGIYNPLQLIRNRKIRKKYDESPPRVMFVSRSPIIAIKKFSSKPNRKFPWYVDISERASDLSWRTAHWNELIGPDGEPWVKLPNSNHKYKHIKHFRTHSGHNHISTASFKKPSLVTHDSYGTSSKATEEDINGDKLQHNLNANLSPDMHDSVSDLSDEQKEESTQSERGRVKKLGKMIEKSKQWSKSPTFKRKTMHLWKILLQIILERLTKGSSNISLNESVLESSQSTQNSINCNNTSPEQRSNNLQNVPIKTIRNKNEKETLSKSSVNSQSNSLNVPMSSSRSSKIPKNTNMTVSDSYPHKELILDMQLQRYQKDIRYIKATIGIMQNRIQTHKKFKSCQLKKRIATLNVDDDSNAIGMANDILNIYNKKLDEVLKEGNDWNSKWINDYSIRVETLISSIDRIMTDVNTTLTLKLKLFQESAEKHVSLRNLRARKFSKIGYKLLELFIVLFLWSIWFIVMIFRNIRFAFFLLLNVIKWLLW</sequence>
<dbReference type="OMA" id="RTSHWDE"/>
<feature type="compositionally biased region" description="Basic and acidic residues" evidence="1">
    <location>
        <begin position="290"/>
        <end position="312"/>
    </location>
</feature>
<reference evidence="3 4" key="1">
    <citation type="journal article" date="2011" name="Proc. Natl. Acad. Sci. U.S.A.">
        <title>Evolutionary erosion of yeast sex chromosomes by mating-type switching accidents.</title>
        <authorList>
            <person name="Gordon J.L."/>
            <person name="Armisen D."/>
            <person name="Proux-Wera E."/>
            <person name="Oheigeartaigh S.S."/>
            <person name="Byrne K.P."/>
            <person name="Wolfe K.H."/>
        </authorList>
    </citation>
    <scope>NUCLEOTIDE SEQUENCE [LARGE SCALE GENOMIC DNA]</scope>
    <source>
        <strain evidence="4">ATCC 24235 / CBS 4417 / NBRC 1672 / NRRL Y-8282 / UCD 70-5</strain>
    </source>
</reference>
<feature type="compositionally biased region" description="Basic and acidic residues" evidence="1">
    <location>
        <begin position="269"/>
        <end position="280"/>
    </location>
</feature>
<organism evidence="3 4">
    <name type="scientific">Tetrapisispora phaffii (strain ATCC 24235 / CBS 4417 / NBRC 1672 / NRRL Y-8282 / UCD 70-5)</name>
    <name type="common">Yeast</name>
    <name type="synonym">Fabospora phaffii</name>
    <dbReference type="NCBI Taxonomy" id="1071381"/>
    <lineage>
        <taxon>Eukaryota</taxon>
        <taxon>Fungi</taxon>
        <taxon>Dikarya</taxon>
        <taxon>Ascomycota</taxon>
        <taxon>Saccharomycotina</taxon>
        <taxon>Saccharomycetes</taxon>
        <taxon>Saccharomycetales</taxon>
        <taxon>Saccharomycetaceae</taxon>
        <taxon>Tetrapisispora</taxon>
    </lineage>
</organism>
<keyword evidence="2" id="KW-1133">Transmembrane helix</keyword>
<feature type="region of interest" description="Disordered" evidence="1">
    <location>
        <begin position="368"/>
        <end position="438"/>
    </location>
</feature>
<dbReference type="STRING" id="1071381.G8BQS8"/>
<dbReference type="GO" id="GO:0005777">
    <property type="term" value="C:peroxisome"/>
    <property type="evidence" value="ECO:0007669"/>
    <property type="project" value="EnsemblFungi"/>
</dbReference>
<gene>
    <name evidence="3" type="primary">TPHA0C04400</name>
    <name evidence="3" type="ordered locus">TPHA_0C04400</name>
</gene>
<dbReference type="HOGENOM" id="CLU_025639_0_0_1"/>
<feature type="region of interest" description="Disordered" evidence="1">
    <location>
        <begin position="262"/>
        <end position="315"/>
    </location>
</feature>
<dbReference type="RefSeq" id="XP_003685024.1">
    <property type="nucleotide sequence ID" value="XM_003684976.1"/>
</dbReference>
<feature type="compositionally biased region" description="Low complexity" evidence="1">
    <location>
        <begin position="408"/>
        <end position="421"/>
    </location>
</feature>
<dbReference type="KEGG" id="tpf:TPHA_0C04400"/>
<dbReference type="GeneID" id="11534083"/>
<dbReference type="EMBL" id="HE612858">
    <property type="protein sequence ID" value="CCE62590.1"/>
    <property type="molecule type" value="Genomic_DNA"/>
</dbReference>
<dbReference type="PANTHER" id="PTHR38426:SF1">
    <property type="entry name" value="MAINTENANCE OF TELOMERE CAPPING PROTEIN 4"/>
    <property type="match status" value="1"/>
</dbReference>
<name>G8BQS8_TETPH</name>
<dbReference type="OrthoDB" id="4064064at2759"/>
<evidence type="ECO:0008006" key="5">
    <source>
        <dbReference type="Google" id="ProtNLM"/>
    </source>
</evidence>
<evidence type="ECO:0000313" key="3">
    <source>
        <dbReference type="EMBL" id="CCE62590.1"/>
    </source>
</evidence>
<dbReference type="GO" id="GO:0005811">
    <property type="term" value="C:lipid droplet"/>
    <property type="evidence" value="ECO:0007669"/>
    <property type="project" value="EnsemblFungi"/>
</dbReference>
<evidence type="ECO:0000256" key="1">
    <source>
        <dbReference type="SAM" id="MobiDB-lite"/>
    </source>
</evidence>
<feature type="compositionally biased region" description="Polar residues" evidence="1">
    <location>
        <begin position="422"/>
        <end position="438"/>
    </location>
</feature>
<dbReference type="InterPro" id="IPR038769">
    <property type="entry name" value="MTC4"/>
</dbReference>
<feature type="compositionally biased region" description="Polar residues" evidence="1">
    <location>
        <begin position="368"/>
        <end position="394"/>
    </location>
</feature>
<dbReference type="AlphaFoldDB" id="G8BQS8"/>
<accession>G8BQS8</accession>
<evidence type="ECO:0000256" key="2">
    <source>
        <dbReference type="SAM" id="Phobius"/>
    </source>
</evidence>
<protein>
    <recommendedName>
        <fullName evidence="5">Maintenance of telomere capping protein 4</fullName>
    </recommendedName>
</protein>
<evidence type="ECO:0000313" key="4">
    <source>
        <dbReference type="Proteomes" id="UP000005666"/>
    </source>
</evidence>
<proteinExistence type="predicted"/>
<keyword evidence="4" id="KW-1185">Reference proteome</keyword>
<dbReference type="PANTHER" id="PTHR38426">
    <property type="entry name" value="MAINTENANCE OF TELOMERE CAPPING PROTEIN 4"/>
    <property type="match status" value="1"/>
</dbReference>
<keyword evidence="2" id="KW-0472">Membrane</keyword>
<dbReference type="eggNOG" id="ENOG502QXZI">
    <property type="taxonomic scope" value="Eukaryota"/>
</dbReference>
<feature type="transmembrane region" description="Helical" evidence="2">
    <location>
        <begin position="584"/>
        <end position="604"/>
    </location>
</feature>
<keyword evidence="2" id="KW-0812">Transmembrane</keyword>